<dbReference type="Proteomes" id="UP000198211">
    <property type="component" value="Unassembled WGS sequence"/>
</dbReference>
<dbReference type="GO" id="GO:0003676">
    <property type="term" value="F:nucleic acid binding"/>
    <property type="evidence" value="ECO:0007669"/>
    <property type="project" value="InterPro"/>
</dbReference>
<dbReference type="SUPFAM" id="SSF57756">
    <property type="entry name" value="Retrovirus zinc finger-like domains"/>
    <property type="match status" value="1"/>
</dbReference>
<feature type="compositionally biased region" description="Polar residues" evidence="1">
    <location>
        <begin position="107"/>
        <end position="128"/>
    </location>
</feature>
<feature type="compositionally biased region" description="Basic and acidic residues" evidence="1">
    <location>
        <begin position="71"/>
        <end position="80"/>
    </location>
</feature>
<feature type="region of interest" description="Disordered" evidence="1">
    <location>
        <begin position="105"/>
        <end position="138"/>
    </location>
</feature>
<name>A0A225VI60_9STRA</name>
<protein>
    <recommendedName>
        <fullName evidence="4">CCHC-type domain-containing protein</fullName>
    </recommendedName>
</protein>
<evidence type="ECO:0000256" key="1">
    <source>
        <dbReference type="SAM" id="MobiDB-lite"/>
    </source>
</evidence>
<organism evidence="2 3">
    <name type="scientific">Phytophthora megakarya</name>
    <dbReference type="NCBI Taxonomy" id="4795"/>
    <lineage>
        <taxon>Eukaryota</taxon>
        <taxon>Sar</taxon>
        <taxon>Stramenopiles</taxon>
        <taxon>Oomycota</taxon>
        <taxon>Peronosporomycetes</taxon>
        <taxon>Peronosporales</taxon>
        <taxon>Peronosporaceae</taxon>
        <taxon>Phytophthora</taxon>
    </lineage>
</organism>
<keyword evidence="3" id="KW-1185">Reference proteome</keyword>
<dbReference type="Gene3D" id="4.10.60.10">
    <property type="entry name" value="Zinc finger, CCHC-type"/>
    <property type="match status" value="1"/>
</dbReference>
<feature type="compositionally biased region" description="Polar residues" evidence="1">
    <location>
        <begin position="194"/>
        <end position="216"/>
    </location>
</feature>
<sequence>MEIRDHIRKEVEEATRWEGERFQAEYEQRWQQRMAEVEEERARWTAKATRALDVQQEALAAERASLQPLKNTEEHRRSQEASETQRLQQQFQDLRTTVAALLHPDATTDSKSNTIGGPDSATQKSGATSAIKDDARDRSVYVPVKNLTEVALSQLQATLPEVMGEPRVKSAKAGQRAPSAFKAQAVSDTDESGSRQSNSGDSGSTKSGPGKNGSNRPESRRPPARKAKEGPGSDDEDNSDSSSSVSEDSLDNDDGSGTAASKTTKDGTTVWTFRPYINYNAVEKFNDTAPKEDRVNWWECFTDMAAQGSWPDKMKIRQFRSRMPATIRDWYAQLPKSTRHNWKLLSTKFKKLYCRTTGSYAERYFTMKMRSSETALPFYYRLNAAAVKAEIPFQTSSKRRELHLRRFIKKSRSSRMYSSRRLSKAISFRVSLKWSVYSDAMKMSEDDGYETPPTRTRDTRTDNLPRGGLKHRRTGHAMVMRRRRQGREIPGPTTCPAEVSNIDGQAMRSLLKISTMGPFPLRKTYPDSDTGGRGTALETPEYGPDDYGPQMPEVADESYEAYRVSEWSEQQRLKNRNTFCEKCKKWGHPEENCWQDRVCRNCSEIGHPARVCRKKRCTDCGENHPGIPCSEWRAFKTVKHLASQGMLNEAGLWPNYRRRT</sequence>
<feature type="region of interest" description="Disordered" evidence="1">
    <location>
        <begin position="166"/>
        <end position="264"/>
    </location>
</feature>
<dbReference type="EMBL" id="NBNE01004608">
    <property type="protein sequence ID" value="OWZ05103.1"/>
    <property type="molecule type" value="Genomic_DNA"/>
</dbReference>
<accession>A0A225VI60</accession>
<feature type="region of interest" description="Disordered" evidence="1">
    <location>
        <begin position="63"/>
        <end position="89"/>
    </location>
</feature>
<dbReference type="AlphaFoldDB" id="A0A225VI60"/>
<proteinExistence type="predicted"/>
<reference evidence="3" key="1">
    <citation type="submission" date="2017-03" db="EMBL/GenBank/DDBJ databases">
        <title>Phytopthora megakarya and P. palmivora, two closely related causual agents of cacao black pod achieved similar genome size and gene model numbers by different mechanisms.</title>
        <authorList>
            <person name="Ali S."/>
            <person name="Shao J."/>
            <person name="Larry D.J."/>
            <person name="Kronmiller B."/>
            <person name="Shen D."/>
            <person name="Strem M.D."/>
            <person name="Melnick R.L."/>
            <person name="Guiltinan M.J."/>
            <person name="Tyler B.M."/>
            <person name="Meinhardt L.W."/>
            <person name="Bailey B.A."/>
        </authorList>
    </citation>
    <scope>NUCLEOTIDE SEQUENCE [LARGE SCALE GENOMIC DNA]</scope>
    <source>
        <strain evidence="3">zdho120</strain>
    </source>
</reference>
<evidence type="ECO:0008006" key="4">
    <source>
        <dbReference type="Google" id="ProtNLM"/>
    </source>
</evidence>
<comment type="caution">
    <text evidence="2">The sequence shown here is derived from an EMBL/GenBank/DDBJ whole genome shotgun (WGS) entry which is preliminary data.</text>
</comment>
<dbReference type="InterPro" id="IPR036875">
    <property type="entry name" value="Znf_CCHC_sf"/>
</dbReference>
<evidence type="ECO:0000313" key="3">
    <source>
        <dbReference type="Proteomes" id="UP000198211"/>
    </source>
</evidence>
<gene>
    <name evidence="2" type="ORF">PHMEG_00022875</name>
</gene>
<feature type="region of interest" description="Disordered" evidence="1">
    <location>
        <begin position="521"/>
        <end position="548"/>
    </location>
</feature>
<feature type="region of interest" description="Disordered" evidence="1">
    <location>
        <begin position="445"/>
        <end position="472"/>
    </location>
</feature>
<dbReference type="GO" id="GO:0008270">
    <property type="term" value="F:zinc ion binding"/>
    <property type="evidence" value="ECO:0007669"/>
    <property type="project" value="InterPro"/>
</dbReference>
<feature type="compositionally biased region" description="Basic and acidic residues" evidence="1">
    <location>
        <begin position="217"/>
        <end position="231"/>
    </location>
</feature>
<evidence type="ECO:0000313" key="2">
    <source>
        <dbReference type="EMBL" id="OWZ05103.1"/>
    </source>
</evidence>